<feature type="compositionally biased region" description="Basic and acidic residues" evidence="1">
    <location>
        <begin position="1"/>
        <end position="17"/>
    </location>
</feature>
<dbReference type="InterPro" id="IPR039991">
    <property type="entry name" value="SHOC1"/>
</dbReference>
<feature type="region of interest" description="Disordered" evidence="1">
    <location>
        <begin position="672"/>
        <end position="700"/>
    </location>
</feature>
<keyword evidence="3" id="KW-1185">Reference proteome</keyword>
<dbReference type="GO" id="GO:0000712">
    <property type="term" value="P:resolution of meiotic recombination intermediates"/>
    <property type="evidence" value="ECO:0007669"/>
    <property type="project" value="InterPro"/>
</dbReference>
<evidence type="ECO:0000256" key="1">
    <source>
        <dbReference type="SAM" id="MobiDB-lite"/>
    </source>
</evidence>
<feature type="compositionally biased region" description="Polar residues" evidence="1">
    <location>
        <begin position="1274"/>
        <end position="1293"/>
    </location>
</feature>
<dbReference type="GO" id="GO:0003697">
    <property type="term" value="F:single-stranded DNA binding"/>
    <property type="evidence" value="ECO:0007669"/>
    <property type="project" value="TreeGrafter"/>
</dbReference>
<dbReference type="EMBL" id="CAWUFR010000041">
    <property type="protein sequence ID" value="CAK6959730.1"/>
    <property type="molecule type" value="Genomic_DNA"/>
</dbReference>
<protein>
    <submittedName>
        <fullName evidence="2">Protein shortage in chiasmata 1 ortholog</fullName>
    </submittedName>
</protein>
<reference evidence="2 3" key="1">
    <citation type="submission" date="2024-01" db="EMBL/GenBank/DDBJ databases">
        <authorList>
            <person name="Alioto T."/>
            <person name="Alioto T."/>
            <person name="Gomez Garrido J."/>
        </authorList>
    </citation>
    <scope>NUCLEOTIDE SEQUENCE [LARGE SCALE GENOMIC DNA]</scope>
</reference>
<sequence length="1536" mass="171314">MRETKQPQRTQRSDSSQHGRSLIEQPAAKNTNNKTYITMCENDTEIFPAVRCKALDYVFETTTSLKVMMNLLALPAPYLTGTSDLYPHSGSLPEVTYRTPWIRGKIISTCRLFVSGSVLDDLGRKKQVNSPERFNVTLSHVRDEVEGIPSSNPDSLDDVDQDEWINLLKGSKISDPCQESFFKLSADQTCHESENKSKDLHLPEEMMVVNFLPQFKRHLPTLKTKLSRLRTFPVADPLLSSTGEVISEETIFRHCAPYETPPDVFPSDVQMCANIHEEFVKDSEMKEESLLLPDVVDALKLAAENFTTFSSVCGRVNVVPEQLDEQRTVLDLLRKDAPVSMDIAQYVLPEEPSRGRKMNGGLIDTDLPGRLLLPTEMELDVTLTSETSQTFICLSTKDLQREESSLLSTLCLVSEKAQKEMETALWMAEKHPTFVLGFLLAEPQTYEPTADFQPLSEALKLLHEQSFVSVGDELQPQMEAGVLQVCTSSCCEFTESLSSEFLSTEEEEKEEEDFTKLSPEHLEFAVRSIQMSPTNRTHLNSPHQKKSEAVAAFLQKETITDSSQNSLPTHAVNTNKEVKPAVLMFPKPETTTKTKHGVTDKMFSEVVSISSARKNDTSYTGREVCESHSQLSDVPSRPNIRDDHRGVLVSRRPPEKDLDPLSTFMMLRSQQRSPQSCVNTAAPKVDEQPPQSELRPHGDQIKKLDRTPNLMNAAVSGNATREQKAAGQPTGRLISPVISPSVTQDRKENRVLQVQATASQQRAYCELLAFAEPRLSSAKQLWLNFPAWGDFSSLTSDQTHFLLKQQERALCRTTAQSAELIRDQELLFNQVALIHVLVTLKDLLLKCDLGTAVEYLTKAAEACAEQSLEQLVKRLQIILYLSHRDQESSPKLLELHQLLAAWLQGRKGQNNTDKILVIISVDSDDSRSTIITDLNQLTDVTAVCPMEDNNKLNGASVVSSVRDSVCALVYEKHIGPDFPWNSFSLVVEYDHPGQSPWAAICRERSISHLTFNTILHDEKKKASWCLEDNVPYVLVVTEGLLNCPVLLQTLESVFNITVLERSHCPSLQMLGGTHHYAVITVDESTAIVVQEQDELFAERASEGVVMRLTALSLQYSCCWIILHCPGSQGGGFSGEAFSNLVLVYSSLVLLGMKSEDLDVKVLIVSEVSEIAKWISQICFLCLMSNDRDLLSFLDRDWLAVTPSQEEQSLLQFPCINPLVCQLMLKRAASFQWLLGASLSQLKELLPEVPHKVLKLFSDTTSLYTLTAHPDRPDSQTVINETNHQTSPPNSPWTKTPVPDPHPQLPINLDPEPEPFSSNYSTSFLFGAESADPDSTEQEGNTDFRLDLGCSFGTPDLQRSWTSSDLWKEDDRSRDKVTFSGWRGRSGAVGRVVGRVDDEWAHRVPPNLNEYTNYLQTAPDSPLKLESTFSYSPVLQQPANTQTSTFSAGHGDLGLSLPAEVTLWGRGQSGQDFPSNLGGISRLPANYGSKCWIGHERKRNGEAAGLVGTALTPPKMGRLSYEKVPGRSDGQTRLKLF</sequence>
<dbReference type="PANTHER" id="PTHR35668:SF1">
    <property type="entry name" value="PROTEIN SHORTAGE IN CHIASMATA 1 ORTHOLOG"/>
    <property type="match status" value="1"/>
</dbReference>
<name>A0AAV1NJX7_SCOSC</name>
<organism evidence="2 3">
    <name type="scientific">Scomber scombrus</name>
    <name type="common">Atlantic mackerel</name>
    <name type="synonym">Scomber vernalis</name>
    <dbReference type="NCBI Taxonomy" id="13677"/>
    <lineage>
        <taxon>Eukaryota</taxon>
        <taxon>Metazoa</taxon>
        <taxon>Chordata</taxon>
        <taxon>Craniata</taxon>
        <taxon>Vertebrata</taxon>
        <taxon>Euteleostomi</taxon>
        <taxon>Actinopterygii</taxon>
        <taxon>Neopterygii</taxon>
        <taxon>Teleostei</taxon>
        <taxon>Neoteleostei</taxon>
        <taxon>Acanthomorphata</taxon>
        <taxon>Pelagiaria</taxon>
        <taxon>Scombriformes</taxon>
        <taxon>Scombridae</taxon>
        <taxon>Scomber</taxon>
    </lineage>
</organism>
<feature type="region of interest" description="Disordered" evidence="1">
    <location>
        <begin position="1"/>
        <end position="28"/>
    </location>
</feature>
<feature type="region of interest" description="Disordered" evidence="1">
    <location>
        <begin position="1267"/>
        <end position="1312"/>
    </location>
</feature>
<accession>A0AAV1NJX7</accession>
<evidence type="ECO:0000313" key="3">
    <source>
        <dbReference type="Proteomes" id="UP001314229"/>
    </source>
</evidence>
<dbReference type="GO" id="GO:0016887">
    <property type="term" value="F:ATP hydrolysis activity"/>
    <property type="evidence" value="ECO:0007669"/>
    <property type="project" value="InterPro"/>
</dbReference>
<dbReference type="PANTHER" id="PTHR35668">
    <property type="entry name" value="PROTEIN SHORTAGE IN CHIASMATA 1 ORTHOLOG"/>
    <property type="match status" value="1"/>
</dbReference>
<dbReference type="Proteomes" id="UP001314229">
    <property type="component" value="Unassembled WGS sequence"/>
</dbReference>
<comment type="caution">
    <text evidence="2">The sequence shown here is derived from an EMBL/GenBank/DDBJ whole genome shotgun (WGS) entry which is preliminary data.</text>
</comment>
<gene>
    <name evidence="2" type="ORF">FSCOSCO3_A011458</name>
</gene>
<feature type="region of interest" description="Disordered" evidence="1">
    <location>
        <begin position="718"/>
        <end position="740"/>
    </location>
</feature>
<dbReference type="GO" id="GO:0000794">
    <property type="term" value="C:condensed nuclear chromosome"/>
    <property type="evidence" value="ECO:0007669"/>
    <property type="project" value="InterPro"/>
</dbReference>
<feature type="region of interest" description="Disordered" evidence="1">
    <location>
        <begin position="619"/>
        <end position="642"/>
    </location>
</feature>
<evidence type="ECO:0000313" key="2">
    <source>
        <dbReference type="EMBL" id="CAK6959730.1"/>
    </source>
</evidence>
<proteinExistence type="predicted"/>
<dbReference type="Pfam" id="PF17825">
    <property type="entry name" value="DUF5587"/>
    <property type="match status" value="1"/>
</dbReference>